<keyword evidence="1" id="KW-1133">Transmembrane helix</keyword>
<feature type="domain" description="EamA" evidence="2">
    <location>
        <begin position="157"/>
        <end position="292"/>
    </location>
</feature>
<feature type="transmembrane region" description="Helical" evidence="1">
    <location>
        <begin position="187"/>
        <end position="211"/>
    </location>
</feature>
<proteinExistence type="predicted"/>
<feature type="transmembrane region" description="Helical" evidence="1">
    <location>
        <begin position="77"/>
        <end position="98"/>
    </location>
</feature>
<feature type="transmembrane region" description="Helical" evidence="1">
    <location>
        <begin position="157"/>
        <end position="175"/>
    </location>
</feature>
<dbReference type="GO" id="GO:0016020">
    <property type="term" value="C:membrane"/>
    <property type="evidence" value="ECO:0007669"/>
    <property type="project" value="InterPro"/>
</dbReference>
<evidence type="ECO:0000313" key="3">
    <source>
        <dbReference type="EMBL" id="MST55409.1"/>
    </source>
</evidence>
<gene>
    <name evidence="3" type="ORF">FYJ74_05095</name>
</gene>
<feature type="transmembrane region" description="Helical" evidence="1">
    <location>
        <begin position="217"/>
        <end position="238"/>
    </location>
</feature>
<dbReference type="InterPro" id="IPR037185">
    <property type="entry name" value="EmrE-like"/>
</dbReference>
<dbReference type="Pfam" id="PF00892">
    <property type="entry name" value="EamA"/>
    <property type="match status" value="2"/>
</dbReference>
<feature type="transmembrane region" description="Helical" evidence="1">
    <location>
        <begin position="110"/>
        <end position="127"/>
    </location>
</feature>
<organism evidence="3 4">
    <name type="scientific">Pyramidobacter porci</name>
    <dbReference type="NCBI Taxonomy" id="2605789"/>
    <lineage>
        <taxon>Bacteria</taxon>
        <taxon>Thermotogati</taxon>
        <taxon>Synergistota</taxon>
        <taxon>Synergistia</taxon>
        <taxon>Synergistales</taxon>
        <taxon>Dethiosulfovibrionaceae</taxon>
        <taxon>Pyramidobacter</taxon>
    </lineage>
</organism>
<accession>A0A6L5YAX1</accession>
<evidence type="ECO:0000259" key="2">
    <source>
        <dbReference type="Pfam" id="PF00892"/>
    </source>
</evidence>
<dbReference type="SUPFAM" id="SSF103481">
    <property type="entry name" value="Multidrug resistance efflux transporter EmrE"/>
    <property type="match status" value="2"/>
</dbReference>
<dbReference type="AlphaFoldDB" id="A0A6L5YAX1"/>
<feature type="transmembrane region" description="Helical" evidence="1">
    <location>
        <begin position="250"/>
        <end position="270"/>
    </location>
</feature>
<evidence type="ECO:0000313" key="4">
    <source>
        <dbReference type="Proteomes" id="UP000473699"/>
    </source>
</evidence>
<reference evidence="3 4" key="1">
    <citation type="submission" date="2019-08" db="EMBL/GenBank/DDBJ databases">
        <title>In-depth cultivation of the pig gut microbiome towards novel bacterial diversity and tailored functional studies.</title>
        <authorList>
            <person name="Wylensek D."/>
            <person name="Hitch T.C.A."/>
            <person name="Clavel T."/>
        </authorList>
    </citation>
    <scope>NUCLEOTIDE SEQUENCE [LARGE SCALE GENOMIC DNA]</scope>
    <source>
        <strain evidence="3 4">SM-530-WT-4B</strain>
    </source>
</reference>
<dbReference type="PANTHER" id="PTHR22911:SF137">
    <property type="entry name" value="SOLUTE CARRIER FAMILY 35 MEMBER G2-RELATED"/>
    <property type="match status" value="1"/>
</dbReference>
<evidence type="ECO:0000256" key="1">
    <source>
        <dbReference type="SAM" id="Phobius"/>
    </source>
</evidence>
<feature type="transmembrane region" description="Helical" evidence="1">
    <location>
        <begin position="16"/>
        <end position="38"/>
    </location>
</feature>
<keyword evidence="4" id="KW-1185">Reference proteome</keyword>
<dbReference type="EMBL" id="VUNH01000004">
    <property type="protein sequence ID" value="MST55409.1"/>
    <property type="molecule type" value="Genomic_DNA"/>
</dbReference>
<feature type="transmembrane region" description="Helical" evidence="1">
    <location>
        <begin position="134"/>
        <end position="151"/>
    </location>
</feature>
<dbReference type="PANTHER" id="PTHR22911">
    <property type="entry name" value="ACYL-MALONYL CONDENSING ENZYME-RELATED"/>
    <property type="match status" value="1"/>
</dbReference>
<name>A0A6L5YAX1_9BACT</name>
<sequence>MRGSDSPVKENSERAGALYVIASAVLFGLMPLLAKIAYASGANAFTAAFGRFLTGSVMAFAYLEYKDVSLRVGRRQMGELAFLSVFYALTPVLLYLSYGFIGSGLATTLHFTYPVAVMCLMGLFFRASFTPRQVLCAALCAAGIFLLYRPGRNADGFGMALAAASGLLYAGYIIALGRSHLREVEIFVITFWISLFSALMIGAFAALTGGLAWSQGAAAWAAEAGLGLLATVLALAFFQKGLFLCGEVKASLLSTFEPLTSIAVGLAVYGEPMTPRLAAGMALILLSSALLVLGRRRARSAGDGVKKSLS</sequence>
<keyword evidence="1" id="KW-0812">Transmembrane</keyword>
<feature type="transmembrane region" description="Helical" evidence="1">
    <location>
        <begin position="276"/>
        <end position="293"/>
    </location>
</feature>
<feature type="domain" description="EamA" evidence="2">
    <location>
        <begin position="15"/>
        <end position="148"/>
    </location>
</feature>
<comment type="caution">
    <text evidence="3">The sequence shown here is derived from an EMBL/GenBank/DDBJ whole genome shotgun (WGS) entry which is preliminary data.</text>
</comment>
<protein>
    <submittedName>
        <fullName evidence="3">EamA family transporter</fullName>
    </submittedName>
</protein>
<dbReference type="InterPro" id="IPR000620">
    <property type="entry name" value="EamA_dom"/>
</dbReference>
<keyword evidence="1" id="KW-0472">Membrane</keyword>
<dbReference type="Proteomes" id="UP000473699">
    <property type="component" value="Unassembled WGS sequence"/>
</dbReference>